<dbReference type="SMART" id="SM00252">
    <property type="entry name" value="SH2"/>
    <property type="match status" value="1"/>
</dbReference>
<dbReference type="GO" id="GO:0007165">
    <property type="term" value="P:signal transduction"/>
    <property type="evidence" value="ECO:0007669"/>
    <property type="project" value="InterPro"/>
</dbReference>
<name>A0A9X0CVR1_9CNID</name>
<dbReference type="CDD" id="cd00173">
    <property type="entry name" value="SH2"/>
    <property type="match status" value="1"/>
</dbReference>
<evidence type="ECO:0000256" key="1">
    <source>
        <dbReference type="PROSITE-ProRule" id="PRU00191"/>
    </source>
</evidence>
<dbReference type="PANTHER" id="PTHR15126">
    <property type="entry name" value="SH3-BINDING"/>
    <property type="match status" value="1"/>
</dbReference>
<dbReference type="EMBL" id="MU826826">
    <property type="protein sequence ID" value="KAJ7375149.1"/>
    <property type="molecule type" value="Genomic_DNA"/>
</dbReference>
<evidence type="ECO:0000313" key="4">
    <source>
        <dbReference type="EMBL" id="KAJ7375149.1"/>
    </source>
</evidence>
<keyword evidence="1" id="KW-0727">SH2 domain</keyword>
<sequence length="208" mass="23423">MQTDRVLFMKVHLLQGNFQEARSQNMLMWRGNIVSPYEGSVSSSRVGSVPRCKPKPLGRGAPDGNSVKEKHREGIPPSPALRLDTVDKMEIHSSAPDGQSVEEKYRDAIRSSPILISDMDMTEAESLLQNKNGVYILRKLKSQTAQSGMALSVGTGDRVAHFKIFYEENQGYALQIDGPRFNKIEDLINHYYDLNLHSCNVKLTRPYK</sequence>
<dbReference type="SUPFAM" id="SSF55550">
    <property type="entry name" value="SH2 domain"/>
    <property type="match status" value="1"/>
</dbReference>
<dbReference type="Proteomes" id="UP001163046">
    <property type="component" value="Unassembled WGS sequence"/>
</dbReference>
<dbReference type="PROSITE" id="PS50001">
    <property type="entry name" value="SH2"/>
    <property type="match status" value="1"/>
</dbReference>
<dbReference type="InterPro" id="IPR035848">
    <property type="entry name" value="SH3BP2"/>
</dbReference>
<accession>A0A9X0CVR1</accession>
<dbReference type="InterPro" id="IPR036860">
    <property type="entry name" value="SH2_dom_sf"/>
</dbReference>
<dbReference type="OrthoDB" id="10254483at2759"/>
<dbReference type="Pfam" id="PF00017">
    <property type="entry name" value="SH2"/>
    <property type="match status" value="1"/>
</dbReference>
<gene>
    <name evidence="4" type="primary">CHN1_1</name>
    <name evidence="4" type="ORF">OS493_001887</name>
</gene>
<dbReference type="PANTHER" id="PTHR15126:SF4">
    <property type="entry name" value="SH3 DOMAIN-BINDING PROTEIN 2"/>
    <property type="match status" value="1"/>
</dbReference>
<protein>
    <submittedName>
        <fullName evidence="4">N-chimaerin</fullName>
    </submittedName>
</protein>
<evidence type="ECO:0000313" key="5">
    <source>
        <dbReference type="Proteomes" id="UP001163046"/>
    </source>
</evidence>
<evidence type="ECO:0000256" key="2">
    <source>
        <dbReference type="SAM" id="MobiDB-lite"/>
    </source>
</evidence>
<feature type="region of interest" description="Disordered" evidence="2">
    <location>
        <begin position="43"/>
        <end position="81"/>
    </location>
</feature>
<reference evidence="4" key="1">
    <citation type="submission" date="2023-01" db="EMBL/GenBank/DDBJ databases">
        <title>Genome assembly of the deep-sea coral Lophelia pertusa.</title>
        <authorList>
            <person name="Herrera S."/>
            <person name="Cordes E."/>
        </authorList>
    </citation>
    <scope>NUCLEOTIDE SEQUENCE</scope>
    <source>
        <strain evidence="4">USNM1676648</strain>
        <tissue evidence="4">Polyp</tissue>
    </source>
</reference>
<proteinExistence type="predicted"/>
<dbReference type="Gene3D" id="3.30.505.10">
    <property type="entry name" value="SH2 domain"/>
    <property type="match status" value="1"/>
</dbReference>
<dbReference type="InterPro" id="IPR000980">
    <property type="entry name" value="SH2"/>
</dbReference>
<organism evidence="4 5">
    <name type="scientific">Desmophyllum pertusum</name>
    <dbReference type="NCBI Taxonomy" id="174260"/>
    <lineage>
        <taxon>Eukaryota</taxon>
        <taxon>Metazoa</taxon>
        <taxon>Cnidaria</taxon>
        <taxon>Anthozoa</taxon>
        <taxon>Hexacorallia</taxon>
        <taxon>Scleractinia</taxon>
        <taxon>Caryophylliina</taxon>
        <taxon>Caryophylliidae</taxon>
        <taxon>Desmophyllum</taxon>
    </lineage>
</organism>
<dbReference type="AlphaFoldDB" id="A0A9X0CVR1"/>
<feature type="domain" description="SH2" evidence="3">
    <location>
        <begin position="104"/>
        <end position="207"/>
    </location>
</feature>
<keyword evidence="5" id="KW-1185">Reference proteome</keyword>
<comment type="caution">
    <text evidence="4">The sequence shown here is derived from an EMBL/GenBank/DDBJ whole genome shotgun (WGS) entry which is preliminary data.</text>
</comment>
<dbReference type="GO" id="GO:0017124">
    <property type="term" value="F:SH3 domain binding"/>
    <property type="evidence" value="ECO:0007669"/>
    <property type="project" value="TreeGrafter"/>
</dbReference>
<evidence type="ECO:0000259" key="3">
    <source>
        <dbReference type="PROSITE" id="PS50001"/>
    </source>
</evidence>